<name>A0AAD1U0U8_EUPCR</name>
<evidence type="ECO:0000256" key="1">
    <source>
        <dbReference type="SAM" id="Coils"/>
    </source>
</evidence>
<sequence>MESTRSKIITICQKISLLSILVPYYGYIHECAELLLQLDKKTREIWLQNLKPFLGVIMDFKKCTLVKEINGILTKENVENLLTSNHHLYFSLRINLKSEQSYQAMVYLIDHMEMHLKDQFDFVDVELGKKSSSACSLFLQKYLEKGFDCDAVCFDFVSFDDLVKDYCEENSVQSEDASVGLDLMHSYDSLKNLSITGDSLEEEKEELSLAENIQKVLESNYKFISISAQALIYAYQRKADFQFEHSLCKEILINLEFSDFSLRNTEYLEMAKGLEVVLRHMPRIETIDFHGSLMLENLISRCFSDKYGAFDKIQNVRKYRFYNSCSDEATRLELSVKNAEIIYIHPDTNQLHLYTVHKLKIKLFSEDFKLLEESKIFKNSEENKEESSSEKEAQVYLQTSADFNLIKLINIKLCNDKEKKDLYIEKILKSDRKLFDFKNLPPMIFKFSMKYPILKCQKKRKMSGVRGRPCFLWRILPYVEDPQPLFYIKSDLTGKRPHYTFNVFIEPTMSSRANPDSKARVDYSHCLDGIKAMPDNSLLSIIVHTYFFRNKVKSPTSRLSRGDGSPEHEYIKEYVKDNGADQLCDLLEALKDTHLQELRSEGIIHGDVVVQKICELCEANLSIIDIDLNLVNVKHVHQILHSLCKNYTVKTVKLMTVEQIKIGKSSKTAHASEEAKESNSLHSEILQFCEEFRNERIGTKIILNTDHQRFTTADVKGYSLIYK</sequence>
<dbReference type="Proteomes" id="UP001295684">
    <property type="component" value="Unassembled WGS sequence"/>
</dbReference>
<keyword evidence="3" id="KW-1185">Reference proteome</keyword>
<evidence type="ECO:0000313" key="3">
    <source>
        <dbReference type="Proteomes" id="UP001295684"/>
    </source>
</evidence>
<comment type="caution">
    <text evidence="2">The sequence shown here is derived from an EMBL/GenBank/DDBJ whole genome shotgun (WGS) entry which is preliminary data.</text>
</comment>
<organism evidence="2 3">
    <name type="scientific">Euplotes crassus</name>
    <dbReference type="NCBI Taxonomy" id="5936"/>
    <lineage>
        <taxon>Eukaryota</taxon>
        <taxon>Sar</taxon>
        <taxon>Alveolata</taxon>
        <taxon>Ciliophora</taxon>
        <taxon>Intramacronucleata</taxon>
        <taxon>Spirotrichea</taxon>
        <taxon>Hypotrichia</taxon>
        <taxon>Euplotida</taxon>
        <taxon>Euplotidae</taxon>
        <taxon>Moneuplotes</taxon>
    </lineage>
</organism>
<feature type="coiled-coil region" evidence="1">
    <location>
        <begin position="190"/>
        <end position="220"/>
    </location>
</feature>
<dbReference type="EMBL" id="CAMPGE010000523">
    <property type="protein sequence ID" value="CAI2359270.1"/>
    <property type="molecule type" value="Genomic_DNA"/>
</dbReference>
<reference evidence="2" key="1">
    <citation type="submission" date="2023-07" db="EMBL/GenBank/DDBJ databases">
        <authorList>
            <consortium name="AG Swart"/>
            <person name="Singh M."/>
            <person name="Singh A."/>
            <person name="Seah K."/>
            <person name="Emmerich C."/>
        </authorList>
    </citation>
    <scope>NUCLEOTIDE SEQUENCE</scope>
    <source>
        <strain evidence="2">DP1</strain>
    </source>
</reference>
<evidence type="ECO:0000313" key="2">
    <source>
        <dbReference type="EMBL" id="CAI2359270.1"/>
    </source>
</evidence>
<protein>
    <submittedName>
        <fullName evidence="2">Uncharacterized protein</fullName>
    </submittedName>
</protein>
<dbReference type="AlphaFoldDB" id="A0AAD1U0U8"/>
<accession>A0AAD1U0U8</accession>
<keyword evidence="1" id="KW-0175">Coiled coil</keyword>
<proteinExistence type="predicted"/>
<gene>
    <name evidence="2" type="ORF">ECRASSUSDP1_LOCUS556</name>
</gene>